<sequence length="180" mass="20366">MVIFCEGINTEHDYLRAVKNLPAVRANTSIRIELDPEQGAPLTLVRRAVTRLQDSEIDECWCVFDVEWPQHHPHLRDAVQLARAHGIGLAVSNPCFELWLILHHREHNAFIDTASAERDSRRRDGRDGKHIEAAIYMPLRAVAARRAAVLAERHTRNGSTIPHDNPSSSMYELLSALEPS</sequence>
<dbReference type="Pfam" id="PF13707">
    <property type="entry name" value="RloB"/>
    <property type="match status" value="1"/>
</dbReference>
<proteinExistence type="predicted"/>
<evidence type="ECO:0000313" key="2">
    <source>
        <dbReference type="Proteomes" id="UP001139157"/>
    </source>
</evidence>
<keyword evidence="2" id="KW-1185">Reference proteome</keyword>
<dbReference type="EMBL" id="JAMRXG010000003">
    <property type="protein sequence ID" value="MCM6773381.1"/>
    <property type="molecule type" value="Genomic_DNA"/>
</dbReference>
<protein>
    <submittedName>
        <fullName evidence="1">RloB family protein</fullName>
    </submittedName>
</protein>
<dbReference type="AlphaFoldDB" id="A0A9X2IY02"/>
<name>A0A9X2IY02_9NOCA</name>
<evidence type="ECO:0000313" key="1">
    <source>
        <dbReference type="EMBL" id="MCM6773381.1"/>
    </source>
</evidence>
<dbReference type="RefSeq" id="WP_251910453.1">
    <property type="nucleotide sequence ID" value="NZ_JAMRXG010000003.1"/>
</dbReference>
<dbReference type="Proteomes" id="UP001139157">
    <property type="component" value="Unassembled WGS sequence"/>
</dbReference>
<accession>A0A9X2IY02</accession>
<comment type="caution">
    <text evidence="1">The sequence shown here is derived from an EMBL/GenBank/DDBJ whole genome shotgun (WGS) entry which is preliminary data.</text>
</comment>
<organism evidence="1 2">
    <name type="scientific">Nocardia pulmonis</name>
    <dbReference type="NCBI Taxonomy" id="2951408"/>
    <lineage>
        <taxon>Bacteria</taxon>
        <taxon>Bacillati</taxon>
        <taxon>Actinomycetota</taxon>
        <taxon>Actinomycetes</taxon>
        <taxon>Mycobacteriales</taxon>
        <taxon>Nocardiaceae</taxon>
        <taxon>Nocardia</taxon>
    </lineage>
</organism>
<reference evidence="1" key="1">
    <citation type="submission" date="2022-06" db="EMBL/GenBank/DDBJ databases">
        <title>Novel species in genus nocardia.</title>
        <authorList>
            <person name="Li F."/>
        </authorList>
    </citation>
    <scope>NUCLEOTIDE SEQUENCE</scope>
    <source>
        <strain evidence="1">CDC141</strain>
    </source>
</reference>
<dbReference type="InterPro" id="IPR025591">
    <property type="entry name" value="RloB"/>
</dbReference>
<gene>
    <name evidence="1" type="ORF">NDR86_07840</name>
</gene>